<keyword evidence="1" id="KW-0479">Metal-binding</keyword>
<dbReference type="Gene3D" id="3.10.10.10">
    <property type="entry name" value="HIV Type 1 Reverse Transcriptase, subunit A, domain 1"/>
    <property type="match status" value="1"/>
</dbReference>
<dbReference type="InterPro" id="IPR036875">
    <property type="entry name" value="Znf_CCHC_sf"/>
</dbReference>
<dbReference type="PROSITE" id="PS50158">
    <property type="entry name" value="ZF_CCHC"/>
    <property type="match status" value="1"/>
</dbReference>
<feature type="domain" description="CCHC-type" evidence="3">
    <location>
        <begin position="230"/>
        <end position="245"/>
    </location>
</feature>
<dbReference type="InterPro" id="IPR043502">
    <property type="entry name" value="DNA/RNA_pol_sf"/>
</dbReference>
<dbReference type="Pfam" id="PF17921">
    <property type="entry name" value="Integrase_H2C2"/>
    <property type="match status" value="1"/>
</dbReference>
<dbReference type="GO" id="GO:0003676">
    <property type="term" value="F:nucleic acid binding"/>
    <property type="evidence" value="ECO:0007669"/>
    <property type="project" value="InterPro"/>
</dbReference>
<dbReference type="Proteomes" id="UP001152320">
    <property type="component" value="Chromosome 1"/>
</dbReference>
<gene>
    <name evidence="7" type="ORF">HOLleu_02889</name>
</gene>
<dbReference type="EMBL" id="JAIZAY010000001">
    <property type="protein sequence ID" value="KAJ8049923.1"/>
    <property type="molecule type" value="Genomic_DNA"/>
</dbReference>
<dbReference type="InterPro" id="IPR003309">
    <property type="entry name" value="SCAN_dom"/>
</dbReference>
<reference evidence="7" key="1">
    <citation type="submission" date="2021-10" db="EMBL/GenBank/DDBJ databases">
        <title>Tropical sea cucumber genome reveals ecological adaptation and Cuvierian tubules defense mechanism.</title>
        <authorList>
            <person name="Chen T."/>
        </authorList>
    </citation>
    <scope>NUCLEOTIDE SEQUENCE</scope>
    <source>
        <strain evidence="7">Nanhai2018</strain>
        <tissue evidence="7">Muscle</tissue>
    </source>
</reference>
<evidence type="ECO:0000313" key="8">
    <source>
        <dbReference type="Proteomes" id="UP001152320"/>
    </source>
</evidence>
<feature type="region of interest" description="Disordered" evidence="2">
    <location>
        <begin position="196"/>
        <end position="220"/>
    </location>
</feature>
<feature type="domain" description="Reverse transcriptase" evidence="5">
    <location>
        <begin position="980"/>
        <end position="1114"/>
    </location>
</feature>
<dbReference type="InterPro" id="IPR012337">
    <property type="entry name" value="RNaseH-like_sf"/>
</dbReference>
<dbReference type="InterPro" id="IPR038269">
    <property type="entry name" value="SCAN_sf"/>
</dbReference>
<sequence>MEQALQIQREEAEAKILLLQEKHNEEVPKIKVPFMKASDDIDVYLSTFEYIMHSNGVKRENWASWLAPELSGKAREAYSALPLESLKDYDAIKRSILARFKLNSEAYRQKFRNATKRVEENYVEWGVRVKHLLDRWSDTAKVTTLEEFKEVIAIEQVLGLVPKELGIWLREKQPQTLTQLTVLADEYALARTGGKEWVKSPSKPFPKKGEDKRGDQKKVNVPPSKGEIMCNYCKEIGHVIKDCPKLAAKRKAQANAQLPSTNVCQKNADHYFISEGLVNGQKITILRDTGCNQSVLQSKFVEPKYLLPHKSVNLYDAFGKVTKCDIARVYLECEYKQGWVEVAVSDQLYREMLLGNDVCGVEVKDVSVVTRSQLKQLENSEAKEMLDREESGVRSKGLSEDFDFGVQTGLDINDSVNEDGNISTREQDVSHHLDDNMTNVSWDTLKISKEELSEEQKNDVSLNAIKDRVVPDSEVDIYRVCFFWKDNILRRKWESKAPQYKKTYVQVVVPQKYRSELLHLAHDIPLSGHLGSTKTRDRLLQHFYWPGIFKAVTEYCKSCPRCQKTADKKGLRKAPLVPLPIIDTPFKRVGIDLIGPLPRTKSGNKYALVIVDYATRYPEVVPIKNMEAETIAQELITVFTRVGLPDEILSDQGTNFTSKLFKQVCHLLRINHLKSTPYHPQTNGLVERFNGTLKTMLRAYADEEPENWDKYIPYLLFAYREVPQASTGFSPFELLYGRVPRGPLSIVHDTWLAEDKEEGQNVIEYVLNLRQNLGRLLKMAQSSISESQEIQKTWYDRNASERVYEVGQKVLVLLPTDTNKLLAEWNGPFHITKKVSEVDYEVKVRKGSRSRKVVLHVNMLKPWVEREVYFCGMLEPEIETYSPQQELGPEIDKEYIEVPQFQQTQTWQDVKISDNISEEQREQLNSVLAKFEKVFSDVPGKTDVVEHNFLLTDETPIKQKPYRLPHTLKHAVQEEINQLLEMGIIEPSTSPWASPIVIVPKKDNKIRMCTDYRKLNQVIVPNAYPIPRIDDMVDDIGQASFVSTLDLTKGYYQIPLSASAKERSAFITPFGLFQYCSLPFGLKTAPGSFQSLVDKLLQGMNQFARAYIDDYCHI</sequence>
<dbReference type="GO" id="GO:0008270">
    <property type="term" value="F:zinc ion binding"/>
    <property type="evidence" value="ECO:0007669"/>
    <property type="project" value="UniProtKB-KW"/>
</dbReference>
<dbReference type="PROSITE" id="PS50878">
    <property type="entry name" value="RT_POL"/>
    <property type="match status" value="1"/>
</dbReference>
<evidence type="ECO:0000259" key="6">
    <source>
        <dbReference type="PROSITE" id="PS50994"/>
    </source>
</evidence>
<dbReference type="GO" id="GO:0015074">
    <property type="term" value="P:DNA integration"/>
    <property type="evidence" value="ECO:0007669"/>
    <property type="project" value="InterPro"/>
</dbReference>
<dbReference type="AlphaFoldDB" id="A0A9Q1CRA3"/>
<proteinExistence type="predicted"/>
<dbReference type="Gene3D" id="3.30.70.270">
    <property type="match status" value="1"/>
</dbReference>
<dbReference type="Gene3D" id="1.10.4020.10">
    <property type="entry name" value="DNA breaking-rejoining enzymes"/>
    <property type="match status" value="1"/>
</dbReference>
<dbReference type="FunFam" id="3.30.420.10:FF:000032">
    <property type="entry name" value="Retrovirus-related Pol polyprotein from transposon 297-like Protein"/>
    <property type="match status" value="1"/>
</dbReference>
<feature type="domain" description="Integrase catalytic" evidence="6">
    <location>
        <begin position="581"/>
        <end position="739"/>
    </location>
</feature>
<dbReference type="InterPro" id="IPR043128">
    <property type="entry name" value="Rev_trsase/Diguanyl_cyclase"/>
</dbReference>
<dbReference type="Pfam" id="PF22938">
    <property type="entry name" value="Integrase_p58_C"/>
    <property type="match status" value="1"/>
</dbReference>
<accession>A0A9Q1CRA3</accession>
<evidence type="ECO:0000259" key="3">
    <source>
        <dbReference type="PROSITE" id="PS50158"/>
    </source>
</evidence>
<organism evidence="7 8">
    <name type="scientific">Holothuria leucospilota</name>
    <name type="common">Black long sea cucumber</name>
    <name type="synonym">Mertensiothuria leucospilota</name>
    <dbReference type="NCBI Taxonomy" id="206669"/>
    <lineage>
        <taxon>Eukaryota</taxon>
        <taxon>Metazoa</taxon>
        <taxon>Echinodermata</taxon>
        <taxon>Eleutherozoa</taxon>
        <taxon>Echinozoa</taxon>
        <taxon>Holothuroidea</taxon>
        <taxon>Aspidochirotacea</taxon>
        <taxon>Aspidochirotida</taxon>
        <taxon>Holothuriidae</taxon>
        <taxon>Holothuria</taxon>
    </lineage>
</organism>
<dbReference type="SUPFAM" id="SSF53098">
    <property type="entry name" value="Ribonuclease H-like"/>
    <property type="match status" value="1"/>
</dbReference>
<evidence type="ECO:0000259" key="5">
    <source>
        <dbReference type="PROSITE" id="PS50878"/>
    </source>
</evidence>
<name>A0A9Q1CRA3_HOLLE</name>
<dbReference type="CDD" id="cd01647">
    <property type="entry name" value="RT_LTR"/>
    <property type="match status" value="1"/>
</dbReference>
<dbReference type="OrthoDB" id="6761011at2759"/>
<dbReference type="Gene3D" id="4.10.60.10">
    <property type="entry name" value="Zinc finger, CCHC-type"/>
    <property type="match status" value="1"/>
</dbReference>
<dbReference type="InterPro" id="IPR001878">
    <property type="entry name" value="Znf_CCHC"/>
</dbReference>
<dbReference type="SUPFAM" id="SSF57756">
    <property type="entry name" value="Retrovirus zinc finger-like domains"/>
    <property type="match status" value="1"/>
</dbReference>
<dbReference type="InterPro" id="IPR036397">
    <property type="entry name" value="RNaseH_sf"/>
</dbReference>
<keyword evidence="1" id="KW-0863">Zinc-finger</keyword>
<evidence type="ECO:0000256" key="2">
    <source>
        <dbReference type="SAM" id="MobiDB-lite"/>
    </source>
</evidence>
<protein>
    <submittedName>
        <fullName evidence="7">Uncharacterized protein</fullName>
    </submittedName>
</protein>
<evidence type="ECO:0000259" key="4">
    <source>
        <dbReference type="PROSITE" id="PS50804"/>
    </source>
</evidence>
<dbReference type="InterPro" id="IPR000477">
    <property type="entry name" value="RT_dom"/>
</dbReference>
<feature type="compositionally biased region" description="Basic and acidic residues" evidence="2">
    <location>
        <begin position="207"/>
        <end position="218"/>
    </location>
</feature>
<dbReference type="InterPro" id="IPR054465">
    <property type="entry name" value="Integrase_p58-like_C"/>
</dbReference>
<dbReference type="SUPFAM" id="SSF47353">
    <property type="entry name" value="Retrovirus capsid dimerization domain-like"/>
    <property type="match status" value="1"/>
</dbReference>
<dbReference type="PROSITE" id="PS50994">
    <property type="entry name" value="INTEGRASE"/>
    <property type="match status" value="1"/>
</dbReference>
<feature type="domain" description="SCAN box" evidence="4">
    <location>
        <begin position="108"/>
        <end position="186"/>
    </location>
</feature>
<comment type="caution">
    <text evidence="7">The sequence shown here is derived from an EMBL/GenBank/DDBJ whole genome shotgun (WGS) entry which is preliminary data.</text>
</comment>
<keyword evidence="1" id="KW-0862">Zinc</keyword>
<evidence type="ECO:0000313" key="7">
    <source>
        <dbReference type="EMBL" id="KAJ8049923.1"/>
    </source>
</evidence>
<keyword evidence="8" id="KW-1185">Reference proteome</keyword>
<dbReference type="Pfam" id="PF00665">
    <property type="entry name" value="rve"/>
    <property type="match status" value="1"/>
</dbReference>
<dbReference type="Gene3D" id="1.10.340.70">
    <property type="match status" value="1"/>
</dbReference>
<dbReference type="Pfam" id="PF00078">
    <property type="entry name" value="RVT_1"/>
    <property type="match status" value="1"/>
</dbReference>
<dbReference type="InterPro" id="IPR001584">
    <property type="entry name" value="Integrase_cat-core"/>
</dbReference>
<dbReference type="SUPFAM" id="SSF50630">
    <property type="entry name" value="Acid proteases"/>
    <property type="match status" value="1"/>
</dbReference>
<evidence type="ECO:0000256" key="1">
    <source>
        <dbReference type="PROSITE-ProRule" id="PRU00047"/>
    </source>
</evidence>
<dbReference type="SMART" id="SM00343">
    <property type="entry name" value="ZnF_C2HC"/>
    <property type="match status" value="1"/>
</dbReference>
<dbReference type="Gene3D" id="3.30.420.10">
    <property type="entry name" value="Ribonuclease H-like superfamily/Ribonuclease H"/>
    <property type="match status" value="1"/>
</dbReference>
<dbReference type="PANTHER" id="PTHR37984:SF15">
    <property type="entry name" value="INTEGRASE CATALYTIC DOMAIN-CONTAINING PROTEIN"/>
    <property type="match status" value="1"/>
</dbReference>
<dbReference type="PROSITE" id="PS50804">
    <property type="entry name" value="SCAN_BOX"/>
    <property type="match status" value="1"/>
</dbReference>
<dbReference type="PANTHER" id="PTHR37984">
    <property type="entry name" value="PROTEIN CBG26694"/>
    <property type="match status" value="1"/>
</dbReference>
<dbReference type="InterPro" id="IPR050951">
    <property type="entry name" value="Retrovirus_Pol_polyprotein"/>
</dbReference>
<dbReference type="FunFam" id="1.10.340.70:FF:000001">
    <property type="entry name" value="Retrovirus-related Pol polyprotein from transposon gypsy-like Protein"/>
    <property type="match status" value="1"/>
</dbReference>
<dbReference type="SUPFAM" id="SSF56672">
    <property type="entry name" value="DNA/RNA polymerases"/>
    <property type="match status" value="1"/>
</dbReference>
<dbReference type="InterPro" id="IPR041588">
    <property type="entry name" value="Integrase_H2C2"/>
</dbReference>
<dbReference type="InterPro" id="IPR021109">
    <property type="entry name" value="Peptidase_aspartic_dom_sf"/>
</dbReference>
<dbReference type="Pfam" id="PF02023">
    <property type="entry name" value="SCAN"/>
    <property type="match status" value="1"/>
</dbReference>